<protein>
    <recommendedName>
        <fullName evidence="1">Rhodanese domain-containing protein</fullName>
    </recommendedName>
</protein>
<dbReference type="InterPro" id="IPR036873">
    <property type="entry name" value="Rhodanese-like_dom_sf"/>
</dbReference>
<gene>
    <name evidence="2" type="ORF">HELGO_WM2409</name>
</gene>
<dbReference type="CDD" id="cd00158">
    <property type="entry name" value="RHOD"/>
    <property type="match status" value="1"/>
</dbReference>
<dbReference type="EMBL" id="CACVAS010000020">
    <property type="protein sequence ID" value="CAA6801171.1"/>
    <property type="molecule type" value="Genomic_DNA"/>
</dbReference>
<reference evidence="2" key="1">
    <citation type="submission" date="2020-01" db="EMBL/GenBank/DDBJ databases">
        <authorList>
            <person name="Meier V. D."/>
            <person name="Meier V D."/>
        </authorList>
    </citation>
    <scope>NUCLEOTIDE SEQUENCE</scope>
    <source>
        <strain evidence="2">HLG_WM_MAG_01</strain>
    </source>
</reference>
<evidence type="ECO:0000259" key="1">
    <source>
        <dbReference type="PROSITE" id="PS50206"/>
    </source>
</evidence>
<feature type="domain" description="Rhodanese" evidence="1">
    <location>
        <begin position="98"/>
        <end position="210"/>
    </location>
</feature>
<name>A0A6S6RYK3_9BACT</name>
<dbReference type="SMART" id="SM00450">
    <property type="entry name" value="RHOD"/>
    <property type="match status" value="1"/>
</dbReference>
<evidence type="ECO:0000313" key="2">
    <source>
        <dbReference type="EMBL" id="CAA6801171.1"/>
    </source>
</evidence>
<organism evidence="2">
    <name type="scientific">uncultured Sulfurovum sp</name>
    <dbReference type="NCBI Taxonomy" id="269237"/>
    <lineage>
        <taxon>Bacteria</taxon>
        <taxon>Pseudomonadati</taxon>
        <taxon>Campylobacterota</taxon>
        <taxon>Epsilonproteobacteria</taxon>
        <taxon>Campylobacterales</taxon>
        <taxon>Sulfurovaceae</taxon>
        <taxon>Sulfurovum</taxon>
        <taxon>environmental samples</taxon>
    </lineage>
</organism>
<dbReference type="InterPro" id="IPR001763">
    <property type="entry name" value="Rhodanese-like_dom"/>
</dbReference>
<accession>A0A6S6RYK3</accession>
<dbReference type="Pfam" id="PF00581">
    <property type="entry name" value="Rhodanese"/>
    <property type="match status" value="1"/>
</dbReference>
<sequence length="213" mass="24474">MRYIYFFTKQIVVIFVFTMGLGAIEVNIKEGVPYVDVDINGANIKIERIQDVNHKLKNSYTKTSRAAPPFSIQPYQPVDGIETISELDVIEFIKNDISENDGLMIDARMQRWHVEGTIPGAMNIPFTMFSSDSTNSKIEEIFKLFGGTKEDIHWNFNKSKRLIIFDNGPWCQQGVRAMKHLVSLGFPKSKIRYYRGGMQYWQILGLTTHIPES</sequence>
<dbReference type="PROSITE" id="PS50206">
    <property type="entry name" value="RHODANESE_3"/>
    <property type="match status" value="1"/>
</dbReference>
<dbReference type="Gene3D" id="3.40.250.10">
    <property type="entry name" value="Rhodanese-like domain"/>
    <property type="match status" value="1"/>
</dbReference>
<proteinExistence type="predicted"/>
<dbReference type="SUPFAM" id="SSF52821">
    <property type="entry name" value="Rhodanese/Cell cycle control phosphatase"/>
    <property type="match status" value="1"/>
</dbReference>
<dbReference type="AlphaFoldDB" id="A0A6S6RYK3"/>